<feature type="transmembrane region" description="Helical" evidence="9">
    <location>
        <begin position="209"/>
        <end position="226"/>
    </location>
</feature>
<dbReference type="STRING" id="460384.SAMN05216313_13055"/>
<keyword evidence="7 9" id="KW-0472">Membrane</keyword>
<sequence length="486" mass="51836">MKAEEPKLKFWGSPAFAMLPFGLYILLGGIFSVGYHYYSMKGLIFAAVISLLAGFFVCRNKGKYWDSVVHGLAQYGNSRLIFIFLIIGIFSKMMNTGKIGNGFIWLSLNLGIRGSAFVVFSFLASAVISMGAGAPIAALFAVIPIFYPPGILLGASPAMLTGALISGIFFGDALSPSSQVINTTVMIQHDKATGKPAELLATLRQRTPYILLAGAAAMVIFFIFGAQGGTMGDMAQIETFSQAKGLLMLIPIAVLLAICFKTGNLFVGLSFAIVTGLVVGLLGGLFTFSDIVSIDYATSGLKGMIFEGIYGMLDVAVSTILLYGLIAVAVDGGMLEKCCNWILSRKFTSTKRGAEAVLMGGTIVINILLAGCVLPSILMFGDMADRIGQESGISPERRSILLTANATNFSSIIPINSAFVMGSVTIINEMVQNHSYLPHVTPFAIFCCSFYCLILTGICVFWVATGIGREPKACKKLDKMTATNHV</sequence>
<accession>A0A1I0JIL1</accession>
<feature type="transmembrane region" description="Helical" evidence="9">
    <location>
        <begin position="37"/>
        <end position="58"/>
    </location>
</feature>
<gene>
    <name evidence="11" type="ORF">SAMN05216313_13055</name>
</gene>
<evidence type="ECO:0000256" key="5">
    <source>
        <dbReference type="ARBA" id="ARBA00022692"/>
    </source>
</evidence>
<reference evidence="12" key="1">
    <citation type="submission" date="2016-10" db="EMBL/GenBank/DDBJ databases">
        <authorList>
            <person name="Varghese N."/>
            <person name="Submissions S."/>
        </authorList>
    </citation>
    <scope>NUCLEOTIDE SEQUENCE [LARGE SCALE GENOMIC DNA]</scope>
    <source>
        <strain evidence="12">NLAE-zl-G277</strain>
    </source>
</reference>
<name>A0A1I0JIL1_9FIRM</name>
<evidence type="ECO:0000256" key="1">
    <source>
        <dbReference type="ARBA" id="ARBA00004651"/>
    </source>
</evidence>
<dbReference type="AlphaFoldDB" id="A0A1I0JIL1"/>
<evidence type="ECO:0000256" key="6">
    <source>
        <dbReference type="ARBA" id="ARBA00022989"/>
    </source>
</evidence>
<evidence type="ECO:0000256" key="9">
    <source>
        <dbReference type="SAM" id="Phobius"/>
    </source>
</evidence>
<evidence type="ECO:0000259" key="10">
    <source>
        <dbReference type="Pfam" id="PF03553"/>
    </source>
</evidence>
<dbReference type="RefSeq" id="WP_092369145.1">
    <property type="nucleotide sequence ID" value="NZ_CABJCG010000024.1"/>
</dbReference>
<evidence type="ECO:0000256" key="3">
    <source>
        <dbReference type="ARBA" id="ARBA00022449"/>
    </source>
</evidence>
<evidence type="ECO:0000256" key="8">
    <source>
        <dbReference type="ARBA" id="ARBA00038435"/>
    </source>
</evidence>
<dbReference type="InterPro" id="IPR018461">
    <property type="entry name" value="Na/H_Antiport_NhaC-like_C"/>
</dbReference>
<dbReference type="EMBL" id="FOIM01000030">
    <property type="protein sequence ID" value="SEU09907.1"/>
    <property type="molecule type" value="Genomic_DNA"/>
</dbReference>
<dbReference type="PANTHER" id="PTHR33451">
    <property type="entry name" value="MALATE-2H(+)/NA(+)-LACTATE ANTIPORTER"/>
    <property type="match status" value="1"/>
</dbReference>
<feature type="transmembrane region" description="Helical" evidence="9">
    <location>
        <begin position="12"/>
        <end position="31"/>
    </location>
</feature>
<evidence type="ECO:0000313" key="12">
    <source>
        <dbReference type="Proteomes" id="UP000198508"/>
    </source>
</evidence>
<evidence type="ECO:0000256" key="2">
    <source>
        <dbReference type="ARBA" id="ARBA00022448"/>
    </source>
</evidence>
<feature type="transmembrane region" description="Helical" evidence="9">
    <location>
        <begin position="356"/>
        <end position="380"/>
    </location>
</feature>
<organism evidence="11 12">
    <name type="scientific">Enterocloster lavalensis</name>
    <dbReference type="NCBI Taxonomy" id="460384"/>
    <lineage>
        <taxon>Bacteria</taxon>
        <taxon>Bacillati</taxon>
        <taxon>Bacillota</taxon>
        <taxon>Clostridia</taxon>
        <taxon>Lachnospirales</taxon>
        <taxon>Lachnospiraceae</taxon>
        <taxon>Enterocloster</taxon>
    </lineage>
</organism>
<dbReference type="Pfam" id="PF03553">
    <property type="entry name" value="Na_H_antiporter"/>
    <property type="match status" value="1"/>
</dbReference>
<feature type="transmembrane region" description="Helical" evidence="9">
    <location>
        <begin position="309"/>
        <end position="330"/>
    </location>
</feature>
<feature type="domain" description="Na+/H+ antiporter NhaC-like C-terminal" evidence="10">
    <location>
        <begin position="245"/>
        <end position="457"/>
    </location>
</feature>
<feature type="transmembrane region" description="Helical" evidence="9">
    <location>
        <begin position="246"/>
        <end position="263"/>
    </location>
</feature>
<protein>
    <submittedName>
        <fullName evidence="11">Transporter, NhaC family</fullName>
    </submittedName>
</protein>
<dbReference type="PANTHER" id="PTHR33451:SF5">
    <property type="entry name" value="NA+_H+ ANTIPORTER"/>
    <property type="match status" value="1"/>
</dbReference>
<keyword evidence="3" id="KW-0050">Antiport</keyword>
<dbReference type="GO" id="GO:0005886">
    <property type="term" value="C:plasma membrane"/>
    <property type="evidence" value="ECO:0007669"/>
    <property type="project" value="UniProtKB-SubCell"/>
</dbReference>
<evidence type="ECO:0000256" key="4">
    <source>
        <dbReference type="ARBA" id="ARBA00022475"/>
    </source>
</evidence>
<keyword evidence="2" id="KW-0813">Transport</keyword>
<keyword evidence="4" id="KW-1003">Cell membrane</keyword>
<comment type="similarity">
    <text evidence="8">Belongs to the NhaC Na(+)/H(+) (TC 2.A.35) antiporter family.</text>
</comment>
<evidence type="ECO:0000313" key="11">
    <source>
        <dbReference type="EMBL" id="SEU09907.1"/>
    </source>
</evidence>
<dbReference type="GO" id="GO:0015297">
    <property type="term" value="F:antiporter activity"/>
    <property type="evidence" value="ECO:0007669"/>
    <property type="project" value="UniProtKB-KW"/>
</dbReference>
<proteinExistence type="inferred from homology"/>
<feature type="transmembrane region" description="Helical" evidence="9">
    <location>
        <begin position="79"/>
        <end position="97"/>
    </location>
</feature>
<keyword evidence="5 9" id="KW-0812">Transmembrane</keyword>
<comment type="subcellular location">
    <subcellularLocation>
        <location evidence="1">Cell membrane</location>
        <topology evidence="1">Multi-pass membrane protein</topology>
    </subcellularLocation>
</comment>
<dbReference type="GeneID" id="93277679"/>
<dbReference type="Proteomes" id="UP000198508">
    <property type="component" value="Unassembled WGS sequence"/>
</dbReference>
<feature type="transmembrane region" description="Helical" evidence="9">
    <location>
        <begin position="269"/>
        <end position="288"/>
    </location>
</feature>
<keyword evidence="6 9" id="KW-1133">Transmembrane helix</keyword>
<dbReference type="InterPro" id="IPR052180">
    <property type="entry name" value="NhaC_Na-H+_Antiporter"/>
</dbReference>
<evidence type="ECO:0000256" key="7">
    <source>
        <dbReference type="ARBA" id="ARBA00023136"/>
    </source>
</evidence>
<feature type="transmembrane region" description="Helical" evidence="9">
    <location>
        <begin position="443"/>
        <end position="467"/>
    </location>
</feature>
<keyword evidence="12" id="KW-1185">Reference proteome</keyword>